<dbReference type="Proteomes" id="UP000000305">
    <property type="component" value="Unassembled WGS sequence"/>
</dbReference>
<dbReference type="InterPro" id="IPR027417">
    <property type="entry name" value="P-loop_NTPase"/>
</dbReference>
<name>E9HFU3_DAPPU</name>
<evidence type="ECO:0008006" key="3">
    <source>
        <dbReference type="Google" id="ProtNLM"/>
    </source>
</evidence>
<dbReference type="PANTHER" id="PTHR10285">
    <property type="entry name" value="URIDINE KINASE"/>
    <property type="match status" value="1"/>
</dbReference>
<evidence type="ECO:0000313" key="2">
    <source>
        <dbReference type="Proteomes" id="UP000000305"/>
    </source>
</evidence>
<dbReference type="PhylomeDB" id="E9HFU3"/>
<dbReference type="GO" id="GO:0050262">
    <property type="term" value="F:ribosylnicotinamide kinase activity"/>
    <property type="evidence" value="ECO:0000318"/>
    <property type="project" value="GO_Central"/>
</dbReference>
<dbReference type="eggNOG" id="KOG3308">
    <property type="taxonomic scope" value="Eukaryota"/>
</dbReference>
<dbReference type="KEGG" id="dpx:DAPPUDRAFT_300973"/>
<dbReference type="STRING" id="6669.E9HFU3"/>
<dbReference type="SUPFAM" id="SSF52540">
    <property type="entry name" value="P-loop containing nucleoside triphosphate hydrolases"/>
    <property type="match status" value="1"/>
</dbReference>
<dbReference type="EMBL" id="GL732637">
    <property type="protein sequence ID" value="EFX69408.1"/>
    <property type="molecule type" value="Genomic_DNA"/>
</dbReference>
<gene>
    <name evidence="1" type="ORF">DAPPUDRAFT_300973</name>
</gene>
<dbReference type="OrthoDB" id="10041966at2759"/>
<reference evidence="1 2" key="1">
    <citation type="journal article" date="2011" name="Science">
        <title>The ecoresponsive genome of Daphnia pulex.</title>
        <authorList>
            <person name="Colbourne J.K."/>
            <person name="Pfrender M.E."/>
            <person name="Gilbert D."/>
            <person name="Thomas W.K."/>
            <person name="Tucker A."/>
            <person name="Oakley T.H."/>
            <person name="Tokishita S."/>
            <person name="Aerts A."/>
            <person name="Arnold G.J."/>
            <person name="Basu M.K."/>
            <person name="Bauer D.J."/>
            <person name="Caceres C.E."/>
            <person name="Carmel L."/>
            <person name="Casola C."/>
            <person name="Choi J.H."/>
            <person name="Detter J.C."/>
            <person name="Dong Q."/>
            <person name="Dusheyko S."/>
            <person name="Eads B.D."/>
            <person name="Frohlich T."/>
            <person name="Geiler-Samerotte K.A."/>
            <person name="Gerlach D."/>
            <person name="Hatcher P."/>
            <person name="Jogdeo S."/>
            <person name="Krijgsveld J."/>
            <person name="Kriventseva E.V."/>
            <person name="Kultz D."/>
            <person name="Laforsch C."/>
            <person name="Lindquist E."/>
            <person name="Lopez J."/>
            <person name="Manak J.R."/>
            <person name="Muller J."/>
            <person name="Pangilinan J."/>
            <person name="Patwardhan R.P."/>
            <person name="Pitluck S."/>
            <person name="Pritham E.J."/>
            <person name="Rechtsteiner A."/>
            <person name="Rho M."/>
            <person name="Rogozin I.B."/>
            <person name="Sakarya O."/>
            <person name="Salamov A."/>
            <person name="Schaack S."/>
            <person name="Shapiro H."/>
            <person name="Shiga Y."/>
            <person name="Skalitzky C."/>
            <person name="Smith Z."/>
            <person name="Souvorov A."/>
            <person name="Sung W."/>
            <person name="Tang Z."/>
            <person name="Tsuchiya D."/>
            <person name="Tu H."/>
            <person name="Vos H."/>
            <person name="Wang M."/>
            <person name="Wolf Y.I."/>
            <person name="Yamagata H."/>
            <person name="Yamada T."/>
            <person name="Ye Y."/>
            <person name="Shaw J.R."/>
            <person name="Andrews J."/>
            <person name="Crease T.J."/>
            <person name="Tang H."/>
            <person name="Lucas S.M."/>
            <person name="Robertson H.M."/>
            <person name="Bork P."/>
            <person name="Koonin E.V."/>
            <person name="Zdobnov E.M."/>
            <person name="Grigoriev I.V."/>
            <person name="Lynch M."/>
            <person name="Boore J.L."/>
        </authorList>
    </citation>
    <scope>NUCLEOTIDE SEQUENCE [LARGE SCALE GENOMIC DNA]</scope>
</reference>
<dbReference type="GO" id="GO:0061769">
    <property type="term" value="F:nicotinate riboside kinase activity"/>
    <property type="evidence" value="ECO:0000318"/>
    <property type="project" value="GO_Central"/>
</dbReference>
<dbReference type="HOGENOM" id="CLU_058668_0_0_1"/>
<sequence>MNSLQNLRQVGRRMLTVGISGVTCGGKSSIASLLKSTFPRAKFICQDDFYFPPDESLSKEPGLPNWDSLESIDMVSMTRKVKETIDAYSNEKLPTENLLVIDGFLIFNYPPLAELCDLKYFLTLPFEECLARRQRRTSYNIPDQPTYFTEVAWPMYLVHLKEMRQEGFADQIQYLDGTIDIQENFKRILKDVQAYLDDV</sequence>
<organism evidence="1 2">
    <name type="scientific">Daphnia pulex</name>
    <name type="common">Water flea</name>
    <dbReference type="NCBI Taxonomy" id="6669"/>
    <lineage>
        <taxon>Eukaryota</taxon>
        <taxon>Metazoa</taxon>
        <taxon>Ecdysozoa</taxon>
        <taxon>Arthropoda</taxon>
        <taxon>Crustacea</taxon>
        <taxon>Branchiopoda</taxon>
        <taxon>Diplostraca</taxon>
        <taxon>Cladocera</taxon>
        <taxon>Anomopoda</taxon>
        <taxon>Daphniidae</taxon>
        <taxon>Daphnia</taxon>
    </lineage>
</organism>
<dbReference type="AlphaFoldDB" id="E9HFU3"/>
<dbReference type="OMA" id="VWPEYLK"/>
<dbReference type="CDD" id="cd02024">
    <property type="entry name" value="NRK1"/>
    <property type="match status" value="1"/>
</dbReference>
<keyword evidence="2" id="KW-1185">Reference proteome</keyword>
<dbReference type="GO" id="GO:0005737">
    <property type="term" value="C:cytoplasm"/>
    <property type="evidence" value="ECO:0000318"/>
    <property type="project" value="GO_Central"/>
</dbReference>
<evidence type="ECO:0000313" key="1">
    <source>
        <dbReference type="EMBL" id="EFX69408.1"/>
    </source>
</evidence>
<protein>
    <recommendedName>
        <fullName evidence="3">Nicotinamide riboside kinase 1</fullName>
    </recommendedName>
</protein>
<dbReference type="Gene3D" id="3.40.50.300">
    <property type="entry name" value="P-loop containing nucleotide triphosphate hydrolases"/>
    <property type="match status" value="1"/>
</dbReference>
<dbReference type="InParanoid" id="E9HFU3"/>
<accession>E9HFU3</accession>
<proteinExistence type="predicted"/>